<dbReference type="Pfam" id="PF13379">
    <property type="entry name" value="NMT1_2"/>
    <property type="match status" value="1"/>
</dbReference>
<protein>
    <recommendedName>
        <fullName evidence="5">Solute-binding protein family 3/N-terminal domain-containing protein</fullName>
    </recommendedName>
</protein>
<name>A0A1L8REE3_9ENTE</name>
<evidence type="ECO:0000256" key="4">
    <source>
        <dbReference type="SAM" id="SignalP"/>
    </source>
</evidence>
<evidence type="ECO:0000256" key="2">
    <source>
        <dbReference type="ARBA" id="ARBA00010742"/>
    </source>
</evidence>
<dbReference type="RefSeq" id="WP_067393538.1">
    <property type="nucleotide sequence ID" value="NZ_JXKH01000005.1"/>
</dbReference>
<feature type="domain" description="Solute-binding protein family 3/N-terminal" evidence="5">
    <location>
        <begin position="43"/>
        <end position="270"/>
    </location>
</feature>
<dbReference type="Proteomes" id="UP000181884">
    <property type="component" value="Unassembled WGS sequence"/>
</dbReference>
<dbReference type="AlphaFoldDB" id="A0A1L8REE3"/>
<comment type="caution">
    <text evidence="6">The sequence shown here is derived from an EMBL/GenBank/DDBJ whole genome shotgun (WGS) entry which is preliminary data.</text>
</comment>
<dbReference type="PANTHER" id="PTHR30024">
    <property type="entry name" value="ALIPHATIC SULFONATES-BINDING PROTEIN-RELATED"/>
    <property type="match status" value="1"/>
</dbReference>
<dbReference type="EMBL" id="JXKH01000005">
    <property type="protein sequence ID" value="OJG18103.1"/>
    <property type="molecule type" value="Genomic_DNA"/>
</dbReference>
<accession>A0A1L8REE3</accession>
<evidence type="ECO:0000256" key="1">
    <source>
        <dbReference type="ARBA" id="ARBA00004418"/>
    </source>
</evidence>
<reference evidence="6 7" key="1">
    <citation type="submission" date="2014-12" db="EMBL/GenBank/DDBJ databases">
        <title>Draft genome sequences of 29 type strains of Enterococci.</title>
        <authorList>
            <person name="Zhong Z."/>
            <person name="Sun Z."/>
            <person name="Liu W."/>
            <person name="Zhang W."/>
            <person name="Zhang H."/>
        </authorList>
    </citation>
    <scope>NUCLEOTIDE SEQUENCE [LARGE SCALE GENOMIC DNA]</scope>
    <source>
        <strain evidence="6 7">DSM 17029</strain>
    </source>
</reference>
<comment type="similarity">
    <text evidence="2">Belongs to the bacterial solute-binding protein SsuA/TauA family.</text>
</comment>
<dbReference type="SUPFAM" id="SSF53850">
    <property type="entry name" value="Periplasmic binding protein-like II"/>
    <property type="match status" value="1"/>
</dbReference>
<keyword evidence="3 4" id="KW-0732">Signal</keyword>
<keyword evidence="7" id="KW-1185">Reference proteome</keyword>
<dbReference type="GO" id="GO:0042597">
    <property type="term" value="C:periplasmic space"/>
    <property type="evidence" value="ECO:0007669"/>
    <property type="project" value="UniProtKB-SubCell"/>
</dbReference>
<proteinExistence type="inferred from homology"/>
<dbReference type="SMART" id="SM00062">
    <property type="entry name" value="PBPb"/>
    <property type="match status" value="1"/>
</dbReference>
<dbReference type="InterPro" id="IPR001638">
    <property type="entry name" value="Solute-binding_3/MltF_N"/>
</dbReference>
<comment type="subcellular location">
    <subcellularLocation>
        <location evidence="1">Periplasm</location>
    </subcellularLocation>
</comment>
<feature type="chain" id="PRO_5039356417" description="Solute-binding protein family 3/N-terminal domain-containing protein" evidence="4">
    <location>
        <begin position="19"/>
        <end position="322"/>
    </location>
</feature>
<gene>
    <name evidence="6" type="ORF">RU97_GL002176</name>
</gene>
<organism evidence="6 7">
    <name type="scientific">Enterococcus canis</name>
    <dbReference type="NCBI Taxonomy" id="214095"/>
    <lineage>
        <taxon>Bacteria</taxon>
        <taxon>Bacillati</taxon>
        <taxon>Bacillota</taxon>
        <taxon>Bacilli</taxon>
        <taxon>Lactobacillales</taxon>
        <taxon>Enterococcaceae</taxon>
        <taxon>Enterococcus</taxon>
    </lineage>
</organism>
<dbReference type="Gene3D" id="3.40.190.10">
    <property type="entry name" value="Periplasmic binding protein-like II"/>
    <property type="match status" value="2"/>
</dbReference>
<dbReference type="PANTHER" id="PTHR30024:SF47">
    <property type="entry name" value="TAURINE-BINDING PERIPLASMIC PROTEIN"/>
    <property type="match status" value="1"/>
</dbReference>
<evidence type="ECO:0000259" key="5">
    <source>
        <dbReference type="SMART" id="SM00062"/>
    </source>
</evidence>
<dbReference type="PROSITE" id="PS51257">
    <property type="entry name" value="PROKAR_LIPOPROTEIN"/>
    <property type="match status" value="1"/>
</dbReference>
<feature type="signal peptide" evidence="4">
    <location>
        <begin position="1"/>
        <end position="18"/>
    </location>
</feature>
<dbReference type="STRING" id="214095.RU97_GL002176"/>
<evidence type="ECO:0000313" key="6">
    <source>
        <dbReference type="EMBL" id="OJG18103.1"/>
    </source>
</evidence>
<sequence length="322" mass="34369">MKKILASLGILGLGLTLAACGGGNGAASTDSTTEASGNGQPVTLTLGVMPSTDNIPLVLAHEKGFDKAHGVDIKLETFKAAKDRDAAFQADKVDGVSTDLVAIAIYQQGGMDVKITGTTFGQFDLLTGDDSVQSVKDLKGKTVILSKNTGTEYSVNKMLTDAGLTMKDVKVQEVPQVPTRLELLKNKQAAAAILPEPFVTMGKADGLRVLQSTVDVGINPFVMGMKQETIDAKAEAIRGMYAAYNEAVEYIKTHDKDDYIDLFIKEIGFPETLKDQIEIPAYTEATQATDADVESAFAWATEVGLLKKDLKPSDVLSDVNFK</sequence>
<evidence type="ECO:0000256" key="3">
    <source>
        <dbReference type="ARBA" id="ARBA00022729"/>
    </source>
</evidence>
<evidence type="ECO:0000313" key="7">
    <source>
        <dbReference type="Proteomes" id="UP000181884"/>
    </source>
</evidence>